<organism evidence="6 7">
    <name type="scientific">Phomopsis amygdali</name>
    <name type="common">Fusicoccum amygdali</name>
    <dbReference type="NCBI Taxonomy" id="1214568"/>
    <lineage>
        <taxon>Eukaryota</taxon>
        <taxon>Fungi</taxon>
        <taxon>Dikarya</taxon>
        <taxon>Ascomycota</taxon>
        <taxon>Pezizomycotina</taxon>
        <taxon>Sordariomycetes</taxon>
        <taxon>Sordariomycetidae</taxon>
        <taxon>Diaporthales</taxon>
        <taxon>Diaporthaceae</taxon>
        <taxon>Diaporthe</taxon>
    </lineage>
</organism>
<keyword evidence="3" id="KW-0067">ATP-binding</keyword>
<protein>
    <recommendedName>
        <fullName evidence="5">Helicase C-terminal domain-containing protein</fullName>
    </recommendedName>
</protein>
<sequence length="757" mass="82755">MQTPSDSRSYLVVPPAPWGTKKRPFNSQDAPDNISSSPKRSCTPEDTFASKCPPASACHYDASSVNPAVKTGLPLSGVDSESTLPCRTLFGARTTSRSFNHHPGPVHSSASTQASQVSRLSQFEPQHDGTWGQMYDPVWESFVNADDGSDMRYNPNPAQYMETTETSMKNGDFVQDTTFPYLGDISLNQNHPENIAGDLVFTEPKMDTNMESTETERQHEIHSSPMAFLLDDTTSLEFPDNFVSSTGPIGYDIQQGIEVDKPCKPTPKFEGAVACNPTGGEHAPLGSKFNTCLGLVLVSDARYLNPKKLAKNHADSEVKVDVRGPLVILRDAESNAYIGTVGQETTALIRGIMKYEMRLSGKARPPGTLELLLYSQLNDAGPIGDYLSDSGWFLQEPDSYDRSTTYHNPHWLLRPGVEQVPSYQQELVGSKQAPELSTSELSEVTRLLDSATGPSTFKTAQISELLTTELKSHQIKALSMMAEKELGLLQDNAFPSVWTTTTDEKTNSVKYFNAVTKATRSAKPRLCLGGILADDMGLGKTLTALSLIVGSLFRDESGTLIKAPGPTLIAAPMSTLPNWENQIQKEEGVRLKTVATKSVVFSTWSSMLDLIGNGLAQSGILYQRLDGSRSLPQRRQALKDFRCSPDCQVLLATLGAAGVGVDLTMATRVHIVEPGWNPMLERQAVDRVHRLGQTKEVISTSYVVSGSDSVEEYIRRRQKWKFAMIAASLGSSNSTCQAPMEFLIQDLRETLGVALAH</sequence>
<feature type="region of interest" description="Disordered" evidence="4">
    <location>
        <begin position="1"/>
        <end position="48"/>
    </location>
</feature>
<evidence type="ECO:0000259" key="5">
    <source>
        <dbReference type="PROSITE" id="PS51194"/>
    </source>
</evidence>
<evidence type="ECO:0000313" key="7">
    <source>
        <dbReference type="Proteomes" id="UP001265746"/>
    </source>
</evidence>
<evidence type="ECO:0000256" key="2">
    <source>
        <dbReference type="ARBA" id="ARBA00022801"/>
    </source>
</evidence>
<dbReference type="PANTHER" id="PTHR45626">
    <property type="entry name" value="TRANSCRIPTION TERMINATION FACTOR 2-RELATED"/>
    <property type="match status" value="1"/>
</dbReference>
<evidence type="ECO:0000256" key="3">
    <source>
        <dbReference type="ARBA" id="ARBA00022840"/>
    </source>
</evidence>
<dbReference type="Gene3D" id="3.40.50.10810">
    <property type="entry name" value="Tandem AAA-ATPase domain"/>
    <property type="match status" value="1"/>
</dbReference>
<keyword evidence="1" id="KW-0547">Nucleotide-binding</keyword>
<comment type="caution">
    <text evidence="6">The sequence shown here is derived from an EMBL/GenBank/DDBJ whole genome shotgun (WGS) entry which is preliminary data.</text>
</comment>
<dbReference type="InterPro" id="IPR038718">
    <property type="entry name" value="SNF2-like_sf"/>
</dbReference>
<dbReference type="PROSITE" id="PS51194">
    <property type="entry name" value="HELICASE_CTER"/>
    <property type="match status" value="1"/>
</dbReference>
<dbReference type="GO" id="GO:0006281">
    <property type="term" value="P:DNA repair"/>
    <property type="evidence" value="ECO:0007669"/>
    <property type="project" value="TreeGrafter"/>
</dbReference>
<dbReference type="SMART" id="SM00490">
    <property type="entry name" value="HELICc"/>
    <property type="match status" value="1"/>
</dbReference>
<dbReference type="Pfam" id="PF00176">
    <property type="entry name" value="SNF2-rel_dom"/>
    <property type="match status" value="1"/>
</dbReference>
<dbReference type="InterPro" id="IPR050628">
    <property type="entry name" value="SNF2_RAD54_helicase_TF"/>
</dbReference>
<feature type="domain" description="Helicase C-terminal" evidence="5">
    <location>
        <begin position="575"/>
        <end position="748"/>
    </location>
</feature>
<accession>A0AAD9W2J2</accession>
<dbReference type="Gene3D" id="3.40.50.300">
    <property type="entry name" value="P-loop containing nucleotide triphosphate hydrolases"/>
    <property type="match status" value="1"/>
</dbReference>
<dbReference type="PANTHER" id="PTHR45626:SF52">
    <property type="entry name" value="SINGLE-STRANDED DNA-DEPENDENT ATPASE (EUROFUNG)"/>
    <property type="match status" value="1"/>
</dbReference>
<name>A0AAD9W2J2_PHOAM</name>
<dbReference type="EMBL" id="JAUJFL010000004">
    <property type="protein sequence ID" value="KAK2605586.1"/>
    <property type="molecule type" value="Genomic_DNA"/>
</dbReference>
<dbReference type="GO" id="GO:0008094">
    <property type="term" value="F:ATP-dependent activity, acting on DNA"/>
    <property type="evidence" value="ECO:0007669"/>
    <property type="project" value="TreeGrafter"/>
</dbReference>
<dbReference type="Proteomes" id="UP001265746">
    <property type="component" value="Unassembled WGS sequence"/>
</dbReference>
<evidence type="ECO:0000313" key="6">
    <source>
        <dbReference type="EMBL" id="KAK2605586.1"/>
    </source>
</evidence>
<dbReference type="SUPFAM" id="SSF52540">
    <property type="entry name" value="P-loop containing nucleoside triphosphate hydrolases"/>
    <property type="match status" value="2"/>
</dbReference>
<dbReference type="InterPro" id="IPR027417">
    <property type="entry name" value="P-loop_NTPase"/>
</dbReference>
<dbReference type="InterPro" id="IPR001650">
    <property type="entry name" value="Helicase_C-like"/>
</dbReference>
<dbReference type="InterPro" id="IPR000330">
    <property type="entry name" value="SNF2_N"/>
</dbReference>
<dbReference type="Pfam" id="PF00271">
    <property type="entry name" value="Helicase_C"/>
    <property type="match status" value="1"/>
</dbReference>
<feature type="compositionally biased region" description="Polar residues" evidence="4">
    <location>
        <begin position="25"/>
        <end position="40"/>
    </location>
</feature>
<evidence type="ECO:0000256" key="4">
    <source>
        <dbReference type="SAM" id="MobiDB-lite"/>
    </source>
</evidence>
<evidence type="ECO:0000256" key="1">
    <source>
        <dbReference type="ARBA" id="ARBA00022741"/>
    </source>
</evidence>
<dbReference type="InterPro" id="IPR049730">
    <property type="entry name" value="SNF2/RAD54-like_C"/>
</dbReference>
<dbReference type="GO" id="GO:0005524">
    <property type="term" value="F:ATP binding"/>
    <property type="evidence" value="ECO:0007669"/>
    <property type="project" value="UniProtKB-KW"/>
</dbReference>
<gene>
    <name evidence="6" type="ORF">N8I77_008412</name>
</gene>
<keyword evidence="2" id="KW-0378">Hydrolase</keyword>
<dbReference type="GO" id="GO:0005634">
    <property type="term" value="C:nucleus"/>
    <property type="evidence" value="ECO:0007669"/>
    <property type="project" value="TreeGrafter"/>
</dbReference>
<dbReference type="GO" id="GO:0016787">
    <property type="term" value="F:hydrolase activity"/>
    <property type="evidence" value="ECO:0007669"/>
    <property type="project" value="UniProtKB-KW"/>
</dbReference>
<dbReference type="AlphaFoldDB" id="A0AAD9W2J2"/>
<proteinExistence type="predicted"/>
<reference evidence="6" key="1">
    <citation type="submission" date="2023-06" db="EMBL/GenBank/DDBJ databases">
        <authorList>
            <person name="Noh H."/>
        </authorList>
    </citation>
    <scope>NUCLEOTIDE SEQUENCE</scope>
    <source>
        <strain evidence="6">DUCC20226</strain>
    </source>
</reference>
<keyword evidence="7" id="KW-1185">Reference proteome</keyword>
<dbReference type="CDD" id="cd18793">
    <property type="entry name" value="SF2_C_SNF"/>
    <property type="match status" value="1"/>
</dbReference>